<keyword evidence="12" id="KW-0464">Manganese</keyword>
<keyword evidence="11" id="KW-0460">Magnesium</keyword>
<dbReference type="PROSITE" id="PS51327">
    <property type="entry name" value="DICER_DSRBF"/>
    <property type="match status" value="1"/>
</dbReference>
<evidence type="ECO:0000256" key="11">
    <source>
        <dbReference type="ARBA" id="ARBA00022842"/>
    </source>
</evidence>
<dbReference type="InterPro" id="IPR038248">
    <property type="entry name" value="Dicer_dimer_sf"/>
</dbReference>
<dbReference type="PROSITE" id="PS00517">
    <property type="entry name" value="RNASE_3_1"/>
    <property type="match status" value="1"/>
</dbReference>
<dbReference type="Pfam" id="PF03368">
    <property type="entry name" value="Dicer_dimer"/>
    <property type="match status" value="1"/>
</dbReference>
<evidence type="ECO:0000256" key="14">
    <source>
        <dbReference type="PROSITE-ProRule" id="PRU00657"/>
    </source>
</evidence>
<dbReference type="GO" id="GO:0004386">
    <property type="term" value="F:helicase activity"/>
    <property type="evidence" value="ECO:0007669"/>
    <property type="project" value="UniProtKB-KW"/>
</dbReference>
<evidence type="ECO:0000256" key="4">
    <source>
        <dbReference type="ARBA" id="ARBA00022723"/>
    </source>
</evidence>
<keyword evidence="4" id="KW-0479">Metal-binding</keyword>
<evidence type="ECO:0000256" key="10">
    <source>
        <dbReference type="ARBA" id="ARBA00022840"/>
    </source>
</evidence>
<evidence type="ECO:0000256" key="9">
    <source>
        <dbReference type="ARBA" id="ARBA00022806"/>
    </source>
</evidence>
<dbReference type="Pfam" id="PF00636">
    <property type="entry name" value="Ribonuclease_3"/>
    <property type="match status" value="2"/>
</dbReference>
<dbReference type="GO" id="GO:0003723">
    <property type="term" value="F:RNA binding"/>
    <property type="evidence" value="ECO:0007669"/>
    <property type="project" value="UniProtKB-UniRule"/>
</dbReference>
<dbReference type="SMART" id="SM00535">
    <property type="entry name" value="RIBOc"/>
    <property type="match status" value="2"/>
</dbReference>
<keyword evidence="10" id="KW-0067">ATP-binding</keyword>
<dbReference type="GO" id="GO:0004519">
    <property type="term" value="F:endonuclease activity"/>
    <property type="evidence" value="ECO:0007669"/>
    <property type="project" value="UniProtKB-KW"/>
</dbReference>
<comment type="cofactor">
    <cofactor evidence="2">
        <name>Mg(2+)</name>
        <dbReference type="ChEBI" id="CHEBI:18420"/>
    </cofactor>
</comment>
<dbReference type="Gene3D" id="3.40.50.300">
    <property type="entry name" value="P-loop containing nucleotide triphosphate hydrolases"/>
    <property type="match status" value="2"/>
</dbReference>
<keyword evidence="8" id="KW-0378">Hydrolase</keyword>
<evidence type="ECO:0000256" key="7">
    <source>
        <dbReference type="ARBA" id="ARBA00022759"/>
    </source>
</evidence>
<accession>A0ABD3TBM2</accession>
<proteinExistence type="inferred from homology"/>
<dbReference type="Pfam" id="PF00271">
    <property type="entry name" value="Helicase_C"/>
    <property type="match status" value="1"/>
</dbReference>
<dbReference type="PROSITE" id="PS50142">
    <property type="entry name" value="RNASE_3_2"/>
    <property type="match status" value="2"/>
</dbReference>
<dbReference type="CDD" id="cd18802">
    <property type="entry name" value="SF2_C_dicer"/>
    <property type="match status" value="1"/>
</dbReference>
<dbReference type="GO" id="GO:0016787">
    <property type="term" value="F:hydrolase activity"/>
    <property type="evidence" value="ECO:0007669"/>
    <property type="project" value="UniProtKB-KW"/>
</dbReference>
<dbReference type="InterPro" id="IPR000999">
    <property type="entry name" value="RNase_III_dom"/>
</dbReference>
<dbReference type="GO" id="GO:0046872">
    <property type="term" value="F:metal ion binding"/>
    <property type="evidence" value="ECO:0007669"/>
    <property type="project" value="UniProtKB-KW"/>
</dbReference>
<dbReference type="PANTHER" id="PTHR14950:SF70">
    <property type="entry name" value="ENDORIBONUCLEASE DICER HOMOLOG 2"/>
    <property type="match status" value="1"/>
</dbReference>
<dbReference type="PROSITE" id="PS51194">
    <property type="entry name" value="HELICASE_CTER"/>
    <property type="match status" value="1"/>
</dbReference>
<dbReference type="FunFam" id="3.40.50.300:FF:000420">
    <property type="entry name" value="Endoribonuclease dicer-like 1"/>
    <property type="match status" value="1"/>
</dbReference>
<gene>
    <name evidence="20" type="ORF">ACJIZ3_008656</name>
</gene>
<evidence type="ECO:0000313" key="21">
    <source>
        <dbReference type="Proteomes" id="UP001634393"/>
    </source>
</evidence>
<dbReference type="Proteomes" id="UP001634393">
    <property type="component" value="Unassembled WGS sequence"/>
</dbReference>
<dbReference type="InterPro" id="IPR003100">
    <property type="entry name" value="PAZ_dom"/>
</dbReference>
<dbReference type="GO" id="GO:0005524">
    <property type="term" value="F:ATP binding"/>
    <property type="evidence" value="ECO:0007669"/>
    <property type="project" value="UniProtKB-KW"/>
</dbReference>
<dbReference type="CDD" id="cd18034">
    <property type="entry name" value="DEXHc_dicer"/>
    <property type="match status" value="1"/>
</dbReference>
<dbReference type="InterPro" id="IPR027417">
    <property type="entry name" value="P-loop_NTPase"/>
</dbReference>
<evidence type="ECO:0000256" key="13">
    <source>
        <dbReference type="ARBA" id="ARBA00035116"/>
    </source>
</evidence>
<dbReference type="EMBL" id="JBJXBP010000004">
    <property type="protein sequence ID" value="KAL3833920.1"/>
    <property type="molecule type" value="Genomic_DNA"/>
</dbReference>
<evidence type="ECO:0000256" key="1">
    <source>
        <dbReference type="ARBA" id="ARBA00001936"/>
    </source>
</evidence>
<feature type="domain" description="Helicase C-terminal" evidence="18">
    <location>
        <begin position="374"/>
        <end position="539"/>
    </location>
</feature>
<evidence type="ECO:0000256" key="3">
    <source>
        <dbReference type="ARBA" id="ARBA00022722"/>
    </source>
</evidence>
<feature type="domain" description="PAZ" evidence="16">
    <location>
        <begin position="824"/>
        <end position="939"/>
    </location>
</feature>
<dbReference type="PROSITE" id="PS51192">
    <property type="entry name" value="HELICASE_ATP_BIND_1"/>
    <property type="match status" value="1"/>
</dbReference>
<evidence type="ECO:0000256" key="8">
    <source>
        <dbReference type="ARBA" id="ARBA00022801"/>
    </source>
</evidence>
<dbReference type="Pfam" id="PF00270">
    <property type="entry name" value="DEAD"/>
    <property type="match status" value="1"/>
</dbReference>
<name>A0ABD3TBM2_9LAMI</name>
<dbReference type="SUPFAM" id="SSF52540">
    <property type="entry name" value="P-loop containing nucleoside triphosphate hydrolases"/>
    <property type="match status" value="1"/>
</dbReference>
<dbReference type="Pfam" id="PF02170">
    <property type="entry name" value="PAZ"/>
    <property type="match status" value="1"/>
</dbReference>
<dbReference type="Gene3D" id="1.10.1520.10">
    <property type="entry name" value="Ribonuclease III domain"/>
    <property type="match status" value="2"/>
</dbReference>
<dbReference type="Gene3D" id="3.30.160.380">
    <property type="entry name" value="Dicer dimerisation domain"/>
    <property type="match status" value="1"/>
</dbReference>
<comment type="cofactor">
    <cofactor evidence="1">
        <name>Mn(2+)</name>
        <dbReference type="ChEBI" id="CHEBI:29035"/>
    </cofactor>
</comment>
<keyword evidence="9" id="KW-0347">Helicase</keyword>
<keyword evidence="14" id="KW-0694">RNA-binding</keyword>
<dbReference type="InterPro" id="IPR014001">
    <property type="entry name" value="Helicase_ATP-bd"/>
</dbReference>
<sequence>MERVNMIIDGGNKELVADPIHYPRSYQLEALEKALKQNTIVFFETGTGKTLIAIMLLKSNAHLLRNSPYIAVFLVPTVVLVTQQGEAVAMHTDLKVGKYYGELGVDFWDAATWEREKNEHEVLVMTPQILLDALRRMYIRLDQIKVLIFDECHNARGKHPYACIMTEIYHRQLASNNIPLPRIFGMTASPIKAKASNSSAAYWKQISDLENLMNSKVYTCESDSVLAQYTSFSTPKVKIYQHEHVPNETFKCLEDYLIKLVAKHKISISSSTISVSVEQSANKRLDKLFNILMFCLSELGIWLAMKAAEVYSREEDDIFSWGKMDVSGERVVRSFSLDAAKVFSASMPSGPERLMRHHLKANTTAGYLSSKVMCLVDTLLEYRNVKDLRCIVFVERIVTAIAISSLLNELLPEFTGWRSEYTAGNSSRLQSQSRKEQNAIVDEFRKGTVNIIVSTSMLEEGLDVQSCNLVIRFDPSATICSFIQSRGRARMQNSEFILMVKSGDTSGLARVENYLSSGSLMRRECLSHANLPCKPLDNEMYGEPWYQVESTGALVTLSSSVNLLYFYCSRLPSDGYFKPYPRCTIDKDLEVCTLLLPNSSPIQSIIVQGNTKILKQLACLEACKKLHQVGALTDNLVPDIVEEEAEVQNFGNEPYLDDHTKYFPPELVSSCSKGSSVELYHFYLVKLEPNFQYDVKLQNVILAVHERLDIDSEMLDLALDADRGKILVGLKYIGQHELTSDQVVLSRRFQITLFRALIDHNFNKLNEDLLELSKRNGSLVFDYLLLPSLRINQNIFIDWKCIRSILYTSNASLDEHKDCFPSRGCGHYVHTKNGLMCCCMLENSLVCTPHNGVLYCINGTVDGFDGNTFLELNNGESVTYKKYYKQRHGINLKFEKQALMYGKRIFTVHNYLQRCRSQRTKEPSNSSYELPPELCEIIMSPISISTIYSFSFLPSIMHRIESLLIASNLKSMVIKPNVHIPTIAVLEAITTKKCQEKLHLESLETLGDSFLKYAATQQLFQTYQNQHEGLLSVKREKIICNATLCKLGCEREITGFIRDEPFEPKEWIIPGANCGKYVTEKENISSKKFYCGASRKLKSKTIADVVEALIGAFLSTGGESAALCFMKWLGIKVVFESTPYTRGFSVNPELHVNIQSMKSQLNYSFRDVSLLVEAITHGSYMLPEIPHCYQVLFFFIHIIFHFPFRHFMILFIMQRLEFLGDAALDYLITMHLYRKYPGLSPGLLTDLRSSSVNNDCYAQSAIKMGLYKHILHTSPELHRQIIDTVSRFEELSSSSTFDWDSETTFPKVRLYFCNILCEILYSLNFVTELNGKIPHVLCLITKNPPVFFYN</sequence>
<evidence type="ECO:0000313" key="20">
    <source>
        <dbReference type="EMBL" id="KAL3833920.1"/>
    </source>
</evidence>
<dbReference type="InterPro" id="IPR036085">
    <property type="entry name" value="PAZ_dom_sf"/>
</dbReference>
<dbReference type="CDD" id="cd00593">
    <property type="entry name" value="RIBOc"/>
    <property type="match status" value="2"/>
</dbReference>
<dbReference type="InterPro" id="IPR001650">
    <property type="entry name" value="Helicase_C-like"/>
</dbReference>
<dbReference type="Gene3D" id="2.170.260.10">
    <property type="entry name" value="paz domain"/>
    <property type="match status" value="1"/>
</dbReference>
<keyword evidence="3" id="KW-0540">Nuclease</keyword>
<evidence type="ECO:0000259" key="15">
    <source>
        <dbReference type="PROSITE" id="PS50142"/>
    </source>
</evidence>
<feature type="domain" description="Helicase ATP-binding" evidence="17">
    <location>
        <begin position="30"/>
        <end position="208"/>
    </location>
</feature>
<reference evidence="20 21" key="1">
    <citation type="submission" date="2024-12" db="EMBL/GenBank/DDBJ databases">
        <title>The unique morphological basis and parallel evolutionary history of personate flowers in Penstemon.</title>
        <authorList>
            <person name="Depatie T.H."/>
            <person name="Wessinger C.A."/>
        </authorList>
    </citation>
    <scope>NUCLEOTIDE SEQUENCE [LARGE SCALE GENOMIC DNA]</scope>
    <source>
        <strain evidence="20">WTNN_2</strain>
        <tissue evidence="20">Leaf</tissue>
    </source>
</reference>
<protein>
    <submittedName>
        <fullName evidence="20">Uncharacterized protein</fullName>
    </submittedName>
</protein>
<feature type="domain" description="Dicer dsRNA-binding fold" evidence="19">
    <location>
        <begin position="560"/>
        <end position="646"/>
    </location>
</feature>
<dbReference type="FunFam" id="3.30.160.380:FF:000001">
    <property type="entry name" value="Endoribonuclease dicer-like 1"/>
    <property type="match status" value="1"/>
</dbReference>
<keyword evidence="6" id="KW-0547">Nucleotide-binding</keyword>
<dbReference type="InterPro" id="IPR036389">
    <property type="entry name" value="RNase_III_sf"/>
</dbReference>
<dbReference type="PROSITE" id="PS50821">
    <property type="entry name" value="PAZ"/>
    <property type="match status" value="1"/>
</dbReference>
<evidence type="ECO:0000256" key="2">
    <source>
        <dbReference type="ARBA" id="ARBA00001946"/>
    </source>
</evidence>
<dbReference type="SMART" id="SM00490">
    <property type="entry name" value="HELICc"/>
    <property type="match status" value="1"/>
</dbReference>
<keyword evidence="5" id="KW-0677">Repeat</keyword>
<dbReference type="PANTHER" id="PTHR14950">
    <property type="entry name" value="DICER-RELATED"/>
    <property type="match status" value="1"/>
</dbReference>
<dbReference type="SMART" id="SM00949">
    <property type="entry name" value="PAZ"/>
    <property type="match status" value="1"/>
</dbReference>
<evidence type="ECO:0000256" key="5">
    <source>
        <dbReference type="ARBA" id="ARBA00022737"/>
    </source>
</evidence>
<evidence type="ECO:0000259" key="18">
    <source>
        <dbReference type="PROSITE" id="PS51194"/>
    </source>
</evidence>
<dbReference type="SUPFAM" id="SSF101690">
    <property type="entry name" value="PAZ domain"/>
    <property type="match status" value="1"/>
</dbReference>
<dbReference type="FunFam" id="3.40.50.300:FF:000705">
    <property type="entry name" value="Endoribonuclease dicer-like protein"/>
    <property type="match status" value="1"/>
</dbReference>
<keyword evidence="21" id="KW-1185">Reference proteome</keyword>
<dbReference type="SUPFAM" id="SSF69065">
    <property type="entry name" value="RNase III domain-like"/>
    <property type="match status" value="2"/>
</dbReference>
<evidence type="ECO:0000259" key="16">
    <source>
        <dbReference type="PROSITE" id="PS50821"/>
    </source>
</evidence>
<dbReference type="InterPro" id="IPR011545">
    <property type="entry name" value="DEAD/DEAH_box_helicase_dom"/>
</dbReference>
<feature type="domain" description="RNase III" evidence="15">
    <location>
        <begin position="1154"/>
        <end position="1300"/>
    </location>
</feature>
<evidence type="ECO:0000256" key="6">
    <source>
        <dbReference type="ARBA" id="ARBA00022741"/>
    </source>
</evidence>
<dbReference type="InterPro" id="IPR005034">
    <property type="entry name" value="Dicer_dimerisation"/>
</dbReference>
<evidence type="ECO:0000259" key="19">
    <source>
        <dbReference type="PROSITE" id="PS51327"/>
    </source>
</evidence>
<evidence type="ECO:0000256" key="12">
    <source>
        <dbReference type="ARBA" id="ARBA00023211"/>
    </source>
</evidence>
<organism evidence="20 21">
    <name type="scientific">Penstemon smallii</name>
    <dbReference type="NCBI Taxonomy" id="265156"/>
    <lineage>
        <taxon>Eukaryota</taxon>
        <taxon>Viridiplantae</taxon>
        <taxon>Streptophyta</taxon>
        <taxon>Embryophyta</taxon>
        <taxon>Tracheophyta</taxon>
        <taxon>Spermatophyta</taxon>
        <taxon>Magnoliopsida</taxon>
        <taxon>eudicotyledons</taxon>
        <taxon>Gunneridae</taxon>
        <taxon>Pentapetalae</taxon>
        <taxon>asterids</taxon>
        <taxon>lamiids</taxon>
        <taxon>Lamiales</taxon>
        <taxon>Plantaginaceae</taxon>
        <taxon>Cheloneae</taxon>
        <taxon>Penstemon</taxon>
    </lineage>
</organism>
<comment type="caution">
    <text evidence="20">The sequence shown here is derived from an EMBL/GenBank/DDBJ whole genome shotgun (WGS) entry which is preliminary data.</text>
</comment>
<evidence type="ECO:0000259" key="17">
    <source>
        <dbReference type="PROSITE" id="PS51192"/>
    </source>
</evidence>
<comment type="similarity">
    <text evidence="13 14">Belongs to the helicase family. Dicer subfamily.</text>
</comment>
<feature type="domain" description="RNase III" evidence="15">
    <location>
        <begin position="965"/>
        <end position="1118"/>
    </location>
</feature>
<keyword evidence="7" id="KW-0255">Endonuclease</keyword>
<dbReference type="SMART" id="SM00487">
    <property type="entry name" value="DEXDc"/>
    <property type="match status" value="1"/>
</dbReference>